<name>A0A0B0DFB2_9MICC</name>
<feature type="compositionally biased region" description="Low complexity" evidence="1">
    <location>
        <begin position="44"/>
        <end position="61"/>
    </location>
</feature>
<protein>
    <submittedName>
        <fullName evidence="2">Uncharacterized protein</fullName>
    </submittedName>
</protein>
<evidence type="ECO:0000256" key="1">
    <source>
        <dbReference type="SAM" id="MobiDB-lite"/>
    </source>
</evidence>
<sequence length="80" mass="7785">MICGDGVGDALGVALGVGEGVTVGVSVAKFAGSSSDEPDRPVKATAPTPTRTSRAAPPSATGAMYRRTPERAGVAAPSGD</sequence>
<evidence type="ECO:0000313" key="2">
    <source>
        <dbReference type="EMBL" id="KHE74857.1"/>
    </source>
</evidence>
<reference evidence="2 3" key="1">
    <citation type="submission" date="2014-09" db="EMBL/GenBank/DDBJ databases">
        <title>High-quality draft genome sequence of Kocuria marina SO9-6, an actinobacterium isolated from a copper mine.</title>
        <authorList>
            <person name="Castro D.B."/>
            <person name="Pereira L.B."/>
            <person name="Silva M.V."/>
            <person name="Silva B.P."/>
            <person name="Zanardi B.R."/>
            <person name="Carlos C."/>
            <person name="Belgini D.R."/>
            <person name="Limache E.G."/>
            <person name="Lacerda G.V."/>
            <person name="Nery M.B."/>
            <person name="Gomes M.B."/>
            <person name="Souza S."/>
            <person name="Silva T.M."/>
            <person name="Rodrigues V.D."/>
            <person name="Paulino L.C."/>
            <person name="Vicentini R."/>
            <person name="Ferraz L.F."/>
            <person name="Ottoboni L.M."/>
        </authorList>
    </citation>
    <scope>NUCLEOTIDE SEQUENCE [LARGE SCALE GENOMIC DNA]</scope>
    <source>
        <strain evidence="2 3">SO9-6</strain>
    </source>
</reference>
<dbReference type="EMBL" id="JROM01000016">
    <property type="protein sequence ID" value="KHE74857.1"/>
    <property type="molecule type" value="Genomic_DNA"/>
</dbReference>
<gene>
    <name evidence="2" type="ORF">AS25_03300</name>
</gene>
<feature type="region of interest" description="Disordered" evidence="1">
    <location>
        <begin position="31"/>
        <end position="80"/>
    </location>
</feature>
<dbReference type="AlphaFoldDB" id="A0A0B0DFB2"/>
<evidence type="ECO:0000313" key="3">
    <source>
        <dbReference type="Proteomes" id="UP000030664"/>
    </source>
</evidence>
<accession>A0A0B0DFB2</accession>
<proteinExistence type="predicted"/>
<organism evidence="2 3">
    <name type="scientific">Kocuria marina</name>
    <dbReference type="NCBI Taxonomy" id="223184"/>
    <lineage>
        <taxon>Bacteria</taxon>
        <taxon>Bacillati</taxon>
        <taxon>Actinomycetota</taxon>
        <taxon>Actinomycetes</taxon>
        <taxon>Micrococcales</taxon>
        <taxon>Micrococcaceae</taxon>
        <taxon>Kocuria</taxon>
    </lineage>
</organism>
<dbReference type="STRING" id="223184.AS25_03300"/>
<comment type="caution">
    <text evidence="2">The sequence shown here is derived from an EMBL/GenBank/DDBJ whole genome shotgun (WGS) entry which is preliminary data.</text>
</comment>
<dbReference type="Proteomes" id="UP000030664">
    <property type="component" value="Unassembled WGS sequence"/>
</dbReference>